<evidence type="ECO:0000256" key="3">
    <source>
        <dbReference type="ARBA" id="ARBA00023015"/>
    </source>
</evidence>
<evidence type="ECO:0000256" key="2">
    <source>
        <dbReference type="ARBA" id="ARBA00022491"/>
    </source>
</evidence>
<name>H3GI72_PHYRM</name>
<dbReference type="VEuPathDB" id="FungiDB:KRP22_6846"/>
<feature type="region of interest" description="Disordered" evidence="6">
    <location>
        <begin position="330"/>
        <end position="389"/>
    </location>
</feature>
<dbReference type="InterPro" id="IPR013907">
    <property type="entry name" value="Sds3"/>
</dbReference>
<dbReference type="EnsemblProtists" id="Phyra75726">
    <property type="protein sequence ID" value="Phyra75726"/>
    <property type="gene ID" value="Phyra75726"/>
</dbReference>
<feature type="region of interest" description="Disordered" evidence="6">
    <location>
        <begin position="226"/>
        <end position="269"/>
    </location>
</feature>
<dbReference type="InParanoid" id="H3GI72"/>
<dbReference type="SMART" id="SM01401">
    <property type="entry name" value="Sds3"/>
    <property type="match status" value="1"/>
</dbReference>
<dbReference type="HOGENOM" id="CLU_689790_0_0_1"/>
<evidence type="ECO:0000256" key="5">
    <source>
        <dbReference type="ARBA" id="ARBA00023242"/>
    </source>
</evidence>
<dbReference type="GO" id="GO:0010468">
    <property type="term" value="P:regulation of gene expression"/>
    <property type="evidence" value="ECO:0007669"/>
    <property type="project" value="UniProtKB-ARBA"/>
</dbReference>
<dbReference type="OMA" id="RRRTMYT"/>
<organism evidence="7 8">
    <name type="scientific">Phytophthora ramorum</name>
    <name type="common">Sudden oak death agent</name>
    <dbReference type="NCBI Taxonomy" id="164328"/>
    <lineage>
        <taxon>Eukaryota</taxon>
        <taxon>Sar</taxon>
        <taxon>Stramenopiles</taxon>
        <taxon>Oomycota</taxon>
        <taxon>Peronosporomycetes</taxon>
        <taxon>Peronosporales</taxon>
        <taxon>Peronosporaceae</taxon>
        <taxon>Phytophthora</taxon>
    </lineage>
</organism>
<keyword evidence="3" id="KW-0805">Transcription regulation</keyword>
<dbReference type="GO" id="GO:0005654">
    <property type="term" value="C:nucleoplasm"/>
    <property type="evidence" value="ECO:0007669"/>
    <property type="project" value="UniProtKB-ARBA"/>
</dbReference>
<dbReference type="eggNOG" id="ENOG502S4XI">
    <property type="taxonomic scope" value="Eukaryota"/>
</dbReference>
<feature type="compositionally biased region" description="Low complexity" evidence="6">
    <location>
        <begin position="93"/>
        <end position="103"/>
    </location>
</feature>
<dbReference type="EMBL" id="DS566011">
    <property type="status" value="NOT_ANNOTATED_CDS"/>
    <property type="molecule type" value="Genomic_DNA"/>
</dbReference>
<evidence type="ECO:0000313" key="7">
    <source>
        <dbReference type="EnsemblProtists" id="Phyra75726"/>
    </source>
</evidence>
<evidence type="ECO:0000256" key="1">
    <source>
        <dbReference type="ARBA" id="ARBA00004123"/>
    </source>
</evidence>
<protein>
    <submittedName>
        <fullName evidence="7">Uncharacterized protein</fullName>
    </submittedName>
</protein>
<keyword evidence="8" id="KW-1185">Reference proteome</keyword>
<comment type="subcellular location">
    <subcellularLocation>
        <location evidence="1">Nucleus</location>
    </subcellularLocation>
</comment>
<evidence type="ECO:0000256" key="4">
    <source>
        <dbReference type="ARBA" id="ARBA00023163"/>
    </source>
</evidence>
<feature type="region of interest" description="Disordered" evidence="6">
    <location>
        <begin position="83"/>
        <end position="129"/>
    </location>
</feature>
<keyword evidence="5" id="KW-0539">Nucleus</keyword>
<dbReference type="VEuPathDB" id="FungiDB:KRP22_6847"/>
<dbReference type="VEuPathDB" id="FungiDB:KRP23_10214"/>
<dbReference type="VEuPathDB" id="FungiDB:KRP23_10215"/>
<reference evidence="7" key="2">
    <citation type="submission" date="2015-06" db="UniProtKB">
        <authorList>
            <consortium name="EnsemblProtists"/>
        </authorList>
    </citation>
    <scope>IDENTIFICATION</scope>
    <source>
        <strain evidence="7">Pr102</strain>
    </source>
</reference>
<keyword evidence="4" id="KW-0804">Transcription</keyword>
<evidence type="ECO:0000256" key="6">
    <source>
        <dbReference type="SAM" id="MobiDB-lite"/>
    </source>
</evidence>
<dbReference type="AlphaFoldDB" id="H3GI72"/>
<proteinExistence type="predicted"/>
<sequence length="493" mass="55417">MPAGTSTTKNTPIRMGKLFSQMLTDCPVDIQVYGKCVADIHGGVTRQACEKEFQKLRANFTQVGRIEAMDVAAALASCASQGDSKRRNTLTGSATNSSISSECESNEDAVDREGSDESDDNFGADALPRDRESLEHELVRLDELERRLQGETATDFLVGCELFKSTRQQRVSMAHAALGRRHTAALRVYEYAGEKARETYTSRCDELQREMNADIERELRRLQTAKDGVSVTSRRRRAVRDETPTKSSGNSLRRRRTMYTSDGDDDGPEDVFLASASPEERAHRVQFQEKKRLERLLGRASVFQPVVKQVTAKEIAEDLKAIRSAVPCNTESLETSVSKSKIKMKQSHKQQQYQQKKKQQQQKKKPTRQRPMIITPRRIPRASEPSIPASATLSHSLAKAASKSRRPRLHYNPRMLQEGQEVEVYKRQRTEAATGNVDESHDESVISGIITAVTETQVYVLTATGRFDSFNVRDCVLGSLYVRALREQQQSDK</sequence>
<accession>H3GI72</accession>
<evidence type="ECO:0000313" key="8">
    <source>
        <dbReference type="Proteomes" id="UP000005238"/>
    </source>
</evidence>
<keyword evidence="2" id="KW-0678">Repressor</keyword>
<feature type="compositionally biased region" description="Basic residues" evidence="6">
    <location>
        <begin position="355"/>
        <end position="368"/>
    </location>
</feature>
<feature type="compositionally biased region" description="Polar residues" evidence="6">
    <location>
        <begin position="330"/>
        <end position="339"/>
    </location>
</feature>
<dbReference type="Proteomes" id="UP000005238">
    <property type="component" value="Unassembled WGS sequence"/>
</dbReference>
<reference evidence="8" key="1">
    <citation type="journal article" date="2006" name="Science">
        <title>Phytophthora genome sequences uncover evolutionary origins and mechanisms of pathogenesis.</title>
        <authorList>
            <person name="Tyler B.M."/>
            <person name="Tripathy S."/>
            <person name="Zhang X."/>
            <person name="Dehal P."/>
            <person name="Jiang R.H."/>
            <person name="Aerts A."/>
            <person name="Arredondo F.D."/>
            <person name="Baxter L."/>
            <person name="Bensasson D."/>
            <person name="Beynon J.L."/>
            <person name="Chapman J."/>
            <person name="Damasceno C.M."/>
            <person name="Dorrance A.E."/>
            <person name="Dou D."/>
            <person name="Dickerman A.W."/>
            <person name="Dubchak I.L."/>
            <person name="Garbelotto M."/>
            <person name="Gijzen M."/>
            <person name="Gordon S.G."/>
            <person name="Govers F."/>
            <person name="Grunwald N.J."/>
            <person name="Huang W."/>
            <person name="Ivors K.L."/>
            <person name="Jones R.W."/>
            <person name="Kamoun S."/>
            <person name="Krampis K."/>
            <person name="Lamour K.H."/>
            <person name="Lee M.K."/>
            <person name="McDonald W.H."/>
            <person name="Medina M."/>
            <person name="Meijer H.J."/>
            <person name="Nordberg E.K."/>
            <person name="Maclean D.J."/>
            <person name="Ospina-Giraldo M.D."/>
            <person name="Morris P.F."/>
            <person name="Phuntumart V."/>
            <person name="Putnam N.H."/>
            <person name="Rash S."/>
            <person name="Rose J.K."/>
            <person name="Sakihama Y."/>
            <person name="Salamov A.A."/>
            <person name="Savidor A."/>
            <person name="Scheuring C.F."/>
            <person name="Smith B.M."/>
            <person name="Sobral B.W."/>
            <person name="Terry A."/>
            <person name="Torto-Alalibo T.A."/>
            <person name="Win J."/>
            <person name="Xu Z."/>
            <person name="Zhang H."/>
            <person name="Grigoriev I.V."/>
            <person name="Rokhsar D.S."/>
            <person name="Boore J.L."/>
        </authorList>
    </citation>
    <scope>NUCLEOTIDE SEQUENCE [LARGE SCALE GENOMIC DNA]</scope>
    <source>
        <strain evidence="8">Pr102</strain>
    </source>
</reference>